<dbReference type="Proteomes" id="UP000184440">
    <property type="component" value="Unassembled WGS sequence"/>
</dbReference>
<dbReference type="GO" id="GO:0006950">
    <property type="term" value="P:response to stress"/>
    <property type="evidence" value="ECO:0007669"/>
    <property type="project" value="UniProtKB-ARBA"/>
</dbReference>
<dbReference type="PANTHER" id="PTHR43133:SF59">
    <property type="entry name" value="ECF RNA POLYMERASE SIGMA FACTOR SIGR"/>
    <property type="match status" value="1"/>
</dbReference>
<proteinExistence type="inferred from homology"/>
<feature type="compositionally biased region" description="Acidic residues" evidence="7">
    <location>
        <begin position="104"/>
        <end position="114"/>
    </location>
</feature>
<dbReference type="GO" id="GO:0003677">
    <property type="term" value="F:DNA binding"/>
    <property type="evidence" value="ECO:0007669"/>
    <property type="project" value="UniProtKB-KW"/>
</dbReference>
<dbReference type="SUPFAM" id="SSF88946">
    <property type="entry name" value="Sigma2 domain of RNA polymerase sigma factors"/>
    <property type="match status" value="1"/>
</dbReference>
<gene>
    <name evidence="10" type="ORF">SAMN05443668_10558</name>
</gene>
<feature type="domain" description="RNA polymerase sigma-70 region 2" evidence="8">
    <location>
        <begin position="143"/>
        <end position="206"/>
    </location>
</feature>
<protein>
    <recommendedName>
        <fullName evidence="6">RNA polymerase sigma factor</fullName>
    </recommendedName>
</protein>
<dbReference type="NCBIfam" id="TIGR02937">
    <property type="entry name" value="sigma70-ECF"/>
    <property type="match status" value="1"/>
</dbReference>
<keyword evidence="4 6" id="KW-0238">DNA-binding</keyword>
<evidence type="ECO:0000256" key="2">
    <source>
        <dbReference type="ARBA" id="ARBA00023015"/>
    </source>
</evidence>
<feature type="region of interest" description="Disordered" evidence="7">
    <location>
        <begin position="74"/>
        <end position="121"/>
    </location>
</feature>
<accession>A0A1M7QMS2</accession>
<dbReference type="InterPro" id="IPR036388">
    <property type="entry name" value="WH-like_DNA-bd_sf"/>
</dbReference>
<keyword evidence="11" id="KW-1185">Reference proteome</keyword>
<dbReference type="PROSITE" id="PS01063">
    <property type="entry name" value="SIGMA70_ECF"/>
    <property type="match status" value="1"/>
</dbReference>
<evidence type="ECO:0000256" key="4">
    <source>
        <dbReference type="ARBA" id="ARBA00023125"/>
    </source>
</evidence>
<dbReference type="InterPro" id="IPR014293">
    <property type="entry name" value="RNA_pol_sigma70_actinobac"/>
</dbReference>
<evidence type="ECO:0000259" key="9">
    <source>
        <dbReference type="Pfam" id="PF08281"/>
    </source>
</evidence>
<evidence type="ECO:0000256" key="1">
    <source>
        <dbReference type="ARBA" id="ARBA00010641"/>
    </source>
</evidence>
<evidence type="ECO:0000256" key="7">
    <source>
        <dbReference type="SAM" id="MobiDB-lite"/>
    </source>
</evidence>
<dbReference type="EMBL" id="FRCS01000005">
    <property type="protein sequence ID" value="SHN32620.1"/>
    <property type="molecule type" value="Genomic_DNA"/>
</dbReference>
<dbReference type="Pfam" id="PF08281">
    <property type="entry name" value="Sigma70_r4_2"/>
    <property type="match status" value="1"/>
</dbReference>
<comment type="similarity">
    <text evidence="1 6">Belongs to the sigma-70 factor family. ECF subfamily.</text>
</comment>
<keyword evidence="2 6" id="KW-0805">Transcription regulation</keyword>
<dbReference type="STRING" id="134849.SAMN05443668_10558"/>
<dbReference type="InterPro" id="IPR013324">
    <property type="entry name" value="RNA_pol_sigma_r3/r4-like"/>
</dbReference>
<evidence type="ECO:0000256" key="6">
    <source>
        <dbReference type="RuleBase" id="RU000716"/>
    </source>
</evidence>
<dbReference type="InterPro" id="IPR014284">
    <property type="entry name" value="RNA_pol_sigma-70_dom"/>
</dbReference>
<keyword evidence="3 6" id="KW-0731">Sigma factor</keyword>
<dbReference type="Gene3D" id="1.10.1740.10">
    <property type="match status" value="1"/>
</dbReference>
<dbReference type="Pfam" id="PF04542">
    <property type="entry name" value="Sigma70_r2"/>
    <property type="match status" value="1"/>
</dbReference>
<dbReference type="GO" id="GO:0016987">
    <property type="term" value="F:sigma factor activity"/>
    <property type="evidence" value="ECO:0007669"/>
    <property type="project" value="UniProtKB-KW"/>
</dbReference>
<dbReference type="InterPro" id="IPR000838">
    <property type="entry name" value="RNA_pol_sigma70_ECF_CS"/>
</dbReference>
<dbReference type="PANTHER" id="PTHR43133">
    <property type="entry name" value="RNA POLYMERASE ECF-TYPE SIGMA FACTO"/>
    <property type="match status" value="1"/>
</dbReference>
<sequence>MVTGSPGALAELERSEPTVVLGDMSDPKAVNFGSPISRNAVKLDTVVTTSGDAGYGSGGALRLSSMTSPVSVLRSGSVPTPIQPGEDLPTAPQPDDVAGAQPDVDAEPGQDAADEAASAKVTAESTETVAERNARFERDALPYLDQLYAAALRMTRNPADAEDLVQEAYVKAYAAFHQFQAGTNLKAWLYRILTNTFINNYRKRQRQPQQSPTEQIEDWQLAAAESHSSSGLRSAEVEALDRLPDSDVKDALQALPEEFRLAVYLADVEGFSYKEIADIMGTPIGTVMSRLHRGRRNLRRQLEQYALDRGIVRAAPEGVSS</sequence>
<dbReference type="AlphaFoldDB" id="A0A1M7QMS2"/>
<dbReference type="NCBIfam" id="TIGR02947">
    <property type="entry name" value="SigH_actino"/>
    <property type="match status" value="1"/>
</dbReference>
<evidence type="ECO:0000313" key="10">
    <source>
        <dbReference type="EMBL" id="SHN32620.1"/>
    </source>
</evidence>
<name>A0A1M7QMS2_9ACTN</name>
<dbReference type="FunFam" id="1.10.10.10:FF:000068">
    <property type="entry name" value="RNA polymerase sigma factor"/>
    <property type="match status" value="1"/>
</dbReference>
<dbReference type="GO" id="GO:0006352">
    <property type="term" value="P:DNA-templated transcription initiation"/>
    <property type="evidence" value="ECO:0007669"/>
    <property type="project" value="InterPro"/>
</dbReference>
<keyword evidence="5 6" id="KW-0804">Transcription</keyword>
<evidence type="ECO:0000259" key="8">
    <source>
        <dbReference type="Pfam" id="PF04542"/>
    </source>
</evidence>
<dbReference type="SUPFAM" id="SSF88659">
    <property type="entry name" value="Sigma3 and sigma4 domains of RNA polymerase sigma factors"/>
    <property type="match status" value="1"/>
</dbReference>
<reference evidence="10 11" key="1">
    <citation type="submission" date="2016-11" db="EMBL/GenBank/DDBJ databases">
        <authorList>
            <person name="Jaros S."/>
            <person name="Januszkiewicz K."/>
            <person name="Wedrychowicz H."/>
        </authorList>
    </citation>
    <scope>NUCLEOTIDE SEQUENCE [LARGE SCALE GENOMIC DNA]</scope>
    <source>
        <strain evidence="10 11">DSM 46144</strain>
    </source>
</reference>
<dbReference type="InterPro" id="IPR007627">
    <property type="entry name" value="RNA_pol_sigma70_r2"/>
</dbReference>
<organism evidence="10 11">
    <name type="scientific">Cryptosporangium aurantiacum</name>
    <dbReference type="NCBI Taxonomy" id="134849"/>
    <lineage>
        <taxon>Bacteria</taxon>
        <taxon>Bacillati</taxon>
        <taxon>Actinomycetota</taxon>
        <taxon>Actinomycetes</taxon>
        <taxon>Cryptosporangiales</taxon>
        <taxon>Cryptosporangiaceae</taxon>
        <taxon>Cryptosporangium</taxon>
    </lineage>
</organism>
<dbReference type="InterPro" id="IPR039425">
    <property type="entry name" value="RNA_pol_sigma-70-like"/>
</dbReference>
<dbReference type="InterPro" id="IPR013325">
    <property type="entry name" value="RNA_pol_sigma_r2"/>
</dbReference>
<evidence type="ECO:0000256" key="3">
    <source>
        <dbReference type="ARBA" id="ARBA00023082"/>
    </source>
</evidence>
<dbReference type="CDD" id="cd06171">
    <property type="entry name" value="Sigma70_r4"/>
    <property type="match status" value="1"/>
</dbReference>
<evidence type="ECO:0000313" key="11">
    <source>
        <dbReference type="Proteomes" id="UP000184440"/>
    </source>
</evidence>
<feature type="domain" description="RNA polymerase sigma factor 70 region 4 type 2" evidence="9">
    <location>
        <begin position="248"/>
        <end position="298"/>
    </location>
</feature>
<dbReference type="InterPro" id="IPR013249">
    <property type="entry name" value="RNA_pol_sigma70_r4_t2"/>
</dbReference>
<evidence type="ECO:0000256" key="5">
    <source>
        <dbReference type="ARBA" id="ARBA00023163"/>
    </source>
</evidence>
<dbReference type="Gene3D" id="1.10.10.10">
    <property type="entry name" value="Winged helix-like DNA-binding domain superfamily/Winged helix DNA-binding domain"/>
    <property type="match status" value="1"/>
</dbReference>